<comment type="caution">
    <text evidence="2">The sequence shown here is derived from an EMBL/GenBank/DDBJ whole genome shotgun (WGS) entry which is preliminary data.</text>
</comment>
<feature type="region of interest" description="Disordered" evidence="1">
    <location>
        <begin position="1"/>
        <end position="114"/>
    </location>
</feature>
<dbReference type="Proteomes" id="UP000033647">
    <property type="component" value="Unassembled WGS sequence"/>
</dbReference>
<feature type="compositionally biased region" description="Basic and acidic residues" evidence="1">
    <location>
        <begin position="95"/>
        <end position="114"/>
    </location>
</feature>
<reference evidence="2 3" key="1">
    <citation type="submission" date="2015-03" db="EMBL/GenBank/DDBJ databases">
        <title>RNA-seq based gene annotation and comparative genomics of four Zymoseptoria species reveal species-specific pathogenicity related genes and transposable element activity.</title>
        <authorList>
            <person name="Grandaubert J."/>
            <person name="Bhattacharyya A."/>
            <person name="Stukenbrock E.H."/>
        </authorList>
    </citation>
    <scope>NUCLEOTIDE SEQUENCE [LARGE SCALE GENOMIC DNA]</scope>
    <source>
        <strain evidence="2 3">Zb18110</strain>
    </source>
</reference>
<evidence type="ECO:0000313" key="2">
    <source>
        <dbReference type="EMBL" id="KJX92301.1"/>
    </source>
</evidence>
<sequence length="114" mass="12043">MPLANLIPILSKKSTTNSPTMSPTNSNTTFSLEDTSSAEAQAQPSQHTPFPAHKATPLENGISLLEQETGDVASNEAQAQPMEHVPASEGAAKISEVKAKEVEPTEERGSWTSA</sequence>
<feature type="compositionally biased region" description="Low complexity" evidence="1">
    <location>
        <begin position="11"/>
        <end position="31"/>
    </location>
</feature>
<dbReference type="EMBL" id="LAFY01005830">
    <property type="protein sequence ID" value="KJX92301.1"/>
    <property type="molecule type" value="Genomic_DNA"/>
</dbReference>
<evidence type="ECO:0000313" key="3">
    <source>
        <dbReference type="Proteomes" id="UP000033647"/>
    </source>
</evidence>
<name>A0A0F4G4K7_9PEZI</name>
<organism evidence="2 3">
    <name type="scientific">Zymoseptoria brevis</name>
    <dbReference type="NCBI Taxonomy" id="1047168"/>
    <lineage>
        <taxon>Eukaryota</taxon>
        <taxon>Fungi</taxon>
        <taxon>Dikarya</taxon>
        <taxon>Ascomycota</taxon>
        <taxon>Pezizomycotina</taxon>
        <taxon>Dothideomycetes</taxon>
        <taxon>Dothideomycetidae</taxon>
        <taxon>Mycosphaerellales</taxon>
        <taxon>Mycosphaerellaceae</taxon>
        <taxon>Zymoseptoria</taxon>
    </lineage>
</organism>
<gene>
    <name evidence="2" type="ORF">TI39_contig5875g00006</name>
</gene>
<proteinExistence type="predicted"/>
<protein>
    <submittedName>
        <fullName evidence="2">Uncharacterized protein</fullName>
    </submittedName>
</protein>
<accession>A0A0F4G4K7</accession>
<evidence type="ECO:0000256" key="1">
    <source>
        <dbReference type="SAM" id="MobiDB-lite"/>
    </source>
</evidence>
<feature type="compositionally biased region" description="Polar residues" evidence="1">
    <location>
        <begin position="32"/>
        <end position="48"/>
    </location>
</feature>
<keyword evidence="3" id="KW-1185">Reference proteome</keyword>
<dbReference type="AlphaFoldDB" id="A0A0F4G4K7"/>